<proteinExistence type="predicted"/>
<dbReference type="OrthoDB" id="5296159at2"/>
<keyword evidence="2" id="KW-1185">Reference proteome</keyword>
<accession>A0A1C3RF86</accession>
<dbReference type="Proteomes" id="UP000231658">
    <property type="component" value="Unassembled WGS sequence"/>
</dbReference>
<gene>
    <name evidence="1" type="ORF">MTBPR1_130070</name>
</gene>
<sequence length="231" mass="26781">MRSIILKTILLLCLIFQPSMLKAETWKLTAIRDWPPYMDEKLAEKSLGYVALKNILDKIDVTLEIEYLPWKRAKYLPLVDDQYIGYYCAWPEEVDKGFFASVPIFHSPIGLISRKRMRTTGAQGDLSDKSLGLVKSYVYPAPYETHPMQERVDTDATLIKFVLLGRVDYGVIDQYVYNYLIETNPELKAVSTSLKFYDNKIEEKPLVIAFRNTKENRKRAKRLAAFLNPKN</sequence>
<organism evidence="1 2">
    <name type="scientific">Candidatus Terasakiella magnetica</name>
    <dbReference type="NCBI Taxonomy" id="1867952"/>
    <lineage>
        <taxon>Bacteria</taxon>
        <taxon>Pseudomonadati</taxon>
        <taxon>Pseudomonadota</taxon>
        <taxon>Alphaproteobacteria</taxon>
        <taxon>Rhodospirillales</taxon>
        <taxon>Terasakiellaceae</taxon>
        <taxon>Terasakiella</taxon>
    </lineage>
</organism>
<dbReference type="RefSeq" id="WP_069186572.1">
    <property type="nucleotide sequence ID" value="NZ_FLYE01000005.1"/>
</dbReference>
<protein>
    <submittedName>
        <fullName evidence="1">Uncharacterized protein</fullName>
    </submittedName>
</protein>
<evidence type="ECO:0000313" key="2">
    <source>
        <dbReference type="Proteomes" id="UP000231658"/>
    </source>
</evidence>
<dbReference type="SUPFAM" id="SSF53850">
    <property type="entry name" value="Periplasmic binding protein-like II"/>
    <property type="match status" value="1"/>
</dbReference>
<dbReference type="Gene3D" id="3.40.190.10">
    <property type="entry name" value="Periplasmic binding protein-like II"/>
    <property type="match status" value="2"/>
</dbReference>
<evidence type="ECO:0000313" key="1">
    <source>
        <dbReference type="EMBL" id="SCA55874.1"/>
    </source>
</evidence>
<dbReference type="STRING" id="1867952.MTBPR1_130070"/>
<dbReference type="AlphaFoldDB" id="A0A1C3RF86"/>
<name>A0A1C3RF86_9PROT</name>
<dbReference type="EMBL" id="FLYE01000005">
    <property type="protein sequence ID" value="SCA55874.1"/>
    <property type="molecule type" value="Genomic_DNA"/>
</dbReference>
<reference evidence="1 2" key="1">
    <citation type="submission" date="2016-07" db="EMBL/GenBank/DDBJ databases">
        <authorList>
            <person name="Lefevre C.T."/>
        </authorList>
    </citation>
    <scope>NUCLEOTIDE SEQUENCE [LARGE SCALE GENOMIC DNA]</scope>
    <source>
        <strain evidence="1">PR1</strain>
    </source>
</reference>